<reference evidence="3" key="1">
    <citation type="submission" date="2021-01" db="EMBL/GenBank/DDBJ databases">
        <authorList>
            <person name="Corre E."/>
            <person name="Pelletier E."/>
            <person name="Niang G."/>
            <person name="Scheremetjew M."/>
            <person name="Finn R."/>
            <person name="Kale V."/>
            <person name="Holt S."/>
            <person name="Cochrane G."/>
            <person name="Meng A."/>
            <person name="Brown T."/>
            <person name="Cohen L."/>
        </authorList>
    </citation>
    <scope>NUCLEOTIDE SEQUENCE</scope>
    <source>
        <strain evidence="3">GSO104</strain>
    </source>
</reference>
<accession>A0A7S4WCE5</accession>
<evidence type="ECO:0000256" key="2">
    <source>
        <dbReference type="SAM" id="Phobius"/>
    </source>
</evidence>
<name>A0A7S4WCE5_9STRA</name>
<organism evidence="3">
    <name type="scientific">Ditylum brightwellii</name>
    <dbReference type="NCBI Taxonomy" id="49249"/>
    <lineage>
        <taxon>Eukaryota</taxon>
        <taxon>Sar</taxon>
        <taxon>Stramenopiles</taxon>
        <taxon>Ochrophyta</taxon>
        <taxon>Bacillariophyta</taxon>
        <taxon>Mediophyceae</taxon>
        <taxon>Lithodesmiophycidae</taxon>
        <taxon>Lithodesmiales</taxon>
        <taxon>Lithodesmiaceae</taxon>
        <taxon>Ditylum</taxon>
    </lineage>
</organism>
<sequence>MPRKSANESARYDPVTMSSTTINDQDTQESGITDEESDRLVRDDVRQPRTDTDRMRIVIGVLSVCAMVGIILGISLGGRIEPPDDLLVTCSPNAVSTKEGFSKCKLVCAQAECCNVPKDHPESCATEQADACEAFDSVCTILSFDYDGDGKVDVLEHVHVPPADLLINELCQWDRLQTEEGYKVCEAACKPGNCCSDDIDTCTVTNPDACKEYAACQILHVQHIMTIPPADPQLEDLCAPEVFDDHVEYNKCKEACTPASCCLEPDDVCKVQNPELCSGYDACGILHGTPKSHPLSVESQVLTKCNTAALSSAKEVGECENLCEPAMCCFNGSSDACDKTEHDDWCDQYAACQTLEFMDNKMDAKAAVQDACSDTSSPSGLETCTNVCAPAICCFDDTQNCIENGMNNLRCSHYEVCGVLYENDKDPNTSVKPNPVDTEMASPLNMVEEIAAVCTEELIVTPDGREECMNLCEDNLCCFAPGSQNCLKDHGETCVVYAGCSILTEEEEDNSSPPPPPSNNNDFPDVPSSFHNQISERCLETKLNTQEGFTQCYDICKRHFCCFSTDPLANCYNDHTTECDDFMLCSQLITPVQETVVSKNAEEITKQIVDGVCDATSIQSSTEGFENCRSMCADHLCCFSPGGMKSNCIESKGVSECLKYKSCSNLIVVEEEPPVVYEPNPNPENKIPDFCGDDYVNVHGDQNCRSICKERQCCLYEGGEGNCIFTNYNHKWCEGLELCLNYDDVKLDAEINSRIYSCNVQWSDQCDAICKERSCCLQDGDDNCIHSAEPRWCDVTSMCPISFSYYGSSITANLDDPIVACSLETEEAVQKCYEFCYPYQCCFSENENENCYIDQQEECNKFEFCDSR</sequence>
<keyword evidence="2" id="KW-0812">Transmembrane</keyword>
<gene>
    <name evidence="3" type="ORF">DBRI00130_LOCUS44718</name>
</gene>
<feature type="transmembrane region" description="Helical" evidence="2">
    <location>
        <begin position="57"/>
        <end position="78"/>
    </location>
</feature>
<keyword evidence="2" id="KW-0472">Membrane</keyword>
<evidence type="ECO:0000313" key="3">
    <source>
        <dbReference type="EMBL" id="CAE4670350.1"/>
    </source>
</evidence>
<protein>
    <submittedName>
        <fullName evidence="3">Uncharacterized protein</fullName>
    </submittedName>
</protein>
<proteinExistence type="predicted"/>
<dbReference type="AlphaFoldDB" id="A0A7S4WCE5"/>
<evidence type="ECO:0000256" key="1">
    <source>
        <dbReference type="SAM" id="MobiDB-lite"/>
    </source>
</evidence>
<feature type="region of interest" description="Disordered" evidence="1">
    <location>
        <begin position="1"/>
        <end position="47"/>
    </location>
</feature>
<feature type="compositionally biased region" description="Polar residues" evidence="1">
    <location>
        <begin position="16"/>
        <end position="31"/>
    </location>
</feature>
<feature type="region of interest" description="Disordered" evidence="1">
    <location>
        <begin position="506"/>
        <end position="526"/>
    </location>
</feature>
<feature type="compositionally biased region" description="Basic and acidic residues" evidence="1">
    <location>
        <begin position="38"/>
        <end position="47"/>
    </location>
</feature>
<dbReference type="EMBL" id="HBNS01061982">
    <property type="protein sequence ID" value="CAE4670350.1"/>
    <property type="molecule type" value="Transcribed_RNA"/>
</dbReference>
<keyword evidence="2" id="KW-1133">Transmembrane helix</keyword>